<dbReference type="EMBL" id="JAQQDR010000005">
    <property type="protein sequence ID" value="MFM0239672.1"/>
    <property type="molecule type" value="Genomic_DNA"/>
</dbReference>
<comment type="caution">
    <text evidence="2">The sequence shown here is derived from an EMBL/GenBank/DDBJ whole genome shotgun (WGS) entry which is preliminary data.</text>
</comment>
<dbReference type="RefSeq" id="WP_408263376.1">
    <property type="nucleotide sequence ID" value="NZ_JAQQCK010000012.1"/>
</dbReference>
<protein>
    <submittedName>
        <fullName evidence="2">Uncharacterized protein</fullName>
    </submittedName>
</protein>
<sequence>MSNVKRFPGSKERRKRRDLNAGKVACQVSSRWLQFPERAANVAGEAFMTVDVMTIDSNDRPRKICELVLTKEDLNAMLLRVSVDELT</sequence>
<evidence type="ECO:0000313" key="3">
    <source>
        <dbReference type="Proteomes" id="UP001629274"/>
    </source>
</evidence>
<organism evidence="2 3">
    <name type="scientific">Paraburkholderia phytofirmans</name>
    <dbReference type="NCBI Taxonomy" id="261302"/>
    <lineage>
        <taxon>Bacteria</taxon>
        <taxon>Pseudomonadati</taxon>
        <taxon>Pseudomonadota</taxon>
        <taxon>Betaproteobacteria</taxon>
        <taxon>Burkholderiales</taxon>
        <taxon>Burkholderiaceae</taxon>
        <taxon>Paraburkholderia</taxon>
    </lineage>
</organism>
<feature type="region of interest" description="Disordered" evidence="1">
    <location>
        <begin position="1"/>
        <end position="20"/>
    </location>
</feature>
<proteinExistence type="predicted"/>
<reference evidence="2 3" key="1">
    <citation type="journal article" date="2024" name="Chem. Sci.">
        <title>Discovery of megapolipeptins by genome mining of a Burkholderiales bacteria collection.</title>
        <authorList>
            <person name="Paulo B.S."/>
            <person name="Recchia M.J.J."/>
            <person name="Lee S."/>
            <person name="Fergusson C.H."/>
            <person name="Romanowski S.B."/>
            <person name="Hernandez A."/>
            <person name="Krull N."/>
            <person name="Liu D.Y."/>
            <person name="Cavanagh H."/>
            <person name="Bos A."/>
            <person name="Gray C.A."/>
            <person name="Murphy B.T."/>
            <person name="Linington R.G."/>
            <person name="Eustaquio A.S."/>
        </authorList>
    </citation>
    <scope>NUCLEOTIDE SEQUENCE [LARGE SCALE GENOMIC DNA]</scope>
    <source>
        <strain evidence="2 3">RL17-351-BIE-A</strain>
    </source>
</reference>
<name>A0ABW9BGZ8_9BURK</name>
<dbReference type="Proteomes" id="UP001629274">
    <property type="component" value="Unassembled WGS sequence"/>
</dbReference>
<keyword evidence="3" id="KW-1185">Reference proteome</keyword>
<accession>A0ABW9BGZ8</accession>
<evidence type="ECO:0000313" key="2">
    <source>
        <dbReference type="EMBL" id="MFM0239672.1"/>
    </source>
</evidence>
<gene>
    <name evidence="2" type="ORF">PQR03_16200</name>
</gene>
<evidence type="ECO:0000256" key="1">
    <source>
        <dbReference type="SAM" id="MobiDB-lite"/>
    </source>
</evidence>